<dbReference type="KEGG" id="spu:105447485"/>
<organism evidence="6 7">
    <name type="scientific">Strongylocentrotus purpuratus</name>
    <name type="common">Purple sea urchin</name>
    <dbReference type="NCBI Taxonomy" id="7668"/>
    <lineage>
        <taxon>Eukaryota</taxon>
        <taxon>Metazoa</taxon>
        <taxon>Echinodermata</taxon>
        <taxon>Eleutherozoa</taxon>
        <taxon>Echinozoa</taxon>
        <taxon>Echinoidea</taxon>
        <taxon>Euechinoidea</taxon>
        <taxon>Echinacea</taxon>
        <taxon>Camarodonta</taxon>
        <taxon>Echinidea</taxon>
        <taxon>Strongylocentrotidae</taxon>
        <taxon>Strongylocentrotus</taxon>
    </lineage>
</organism>
<keyword evidence="1" id="KW-1015">Disulfide bond</keyword>
<evidence type="ECO:0000313" key="7">
    <source>
        <dbReference type="Proteomes" id="UP000007110"/>
    </source>
</evidence>
<evidence type="ECO:0000256" key="3">
    <source>
        <dbReference type="SAM" id="MobiDB-lite"/>
    </source>
</evidence>
<evidence type="ECO:0000256" key="2">
    <source>
        <dbReference type="PROSITE-ProRule" id="PRU00302"/>
    </source>
</evidence>
<feature type="domain" description="Sushi" evidence="4">
    <location>
        <begin position="79"/>
        <end position="130"/>
    </location>
</feature>
<reference evidence="6" key="2">
    <citation type="submission" date="2021-01" db="UniProtKB">
        <authorList>
            <consortium name="EnsemblMetazoa"/>
        </authorList>
    </citation>
    <scope>IDENTIFICATION</scope>
</reference>
<dbReference type="PROSITE" id="PS51111">
    <property type="entry name" value="REJ"/>
    <property type="match status" value="1"/>
</dbReference>
<evidence type="ECO:0008006" key="8">
    <source>
        <dbReference type="Google" id="ProtNLM"/>
    </source>
</evidence>
<feature type="compositionally biased region" description="Low complexity" evidence="3">
    <location>
        <begin position="1"/>
        <end position="77"/>
    </location>
</feature>
<dbReference type="InterPro" id="IPR014010">
    <property type="entry name" value="REJ_dom"/>
</dbReference>
<evidence type="ECO:0000259" key="5">
    <source>
        <dbReference type="PROSITE" id="PS51111"/>
    </source>
</evidence>
<dbReference type="RefSeq" id="XP_030829122.1">
    <property type="nucleotide sequence ID" value="XM_030973262.1"/>
</dbReference>
<feature type="region of interest" description="Disordered" evidence="3">
    <location>
        <begin position="1"/>
        <end position="80"/>
    </location>
</feature>
<dbReference type="Proteomes" id="UP000007110">
    <property type="component" value="Unassembled WGS sequence"/>
</dbReference>
<proteinExistence type="predicted"/>
<evidence type="ECO:0000256" key="1">
    <source>
        <dbReference type="ARBA" id="ARBA00023157"/>
    </source>
</evidence>
<keyword evidence="2" id="KW-0768">Sushi</keyword>
<comment type="caution">
    <text evidence="2">Lacks conserved residue(s) required for the propagation of feature annotation.</text>
</comment>
<dbReference type="InterPro" id="IPR000436">
    <property type="entry name" value="Sushi_SCR_CCP_dom"/>
</dbReference>
<dbReference type="AlphaFoldDB" id="A0A7M7N189"/>
<evidence type="ECO:0000259" key="4">
    <source>
        <dbReference type="PROSITE" id="PS50923"/>
    </source>
</evidence>
<name>A0A7M7N189_STRPU</name>
<dbReference type="InParanoid" id="A0A7M7N189"/>
<dbReference type="EnsemblMetazoa" id="XM_030973262">
    <property type="protein sequence ID" value="XP_030829122"/>
    <property type="gene ID" value="LOC105447485"/>
</dbReference>
<evidence type="ECO:0000313" key="6">
    <source>
        <dbReference type="EnsemblMetazoa" id="XP_030829122"/>
    </source>
</evidence>
<protein>
    <recommendedName>
        <fullName evidence="8">Sushi domain-containing protein</fullName>
    </recommendedName>
</protein>
<keyword evidence="7" id="KW-1185">Reference proteome</keyword>
<sequence length="130" mass="12898">MSSPSSTPSSTEPVTVPSTGTSASNPQTESMSTSSLSSTPSPTGSVTVPSTGTSASNPQTESMSTSSLSSTPSPTGSAIECTVPMDVADSTCDKPGTNCSFKCSETGDSVRTVTCNATGSWKKGLPNCGK</sequence>
<accession>A0A7M7N189</accession>
<dbReference type="GeneID" id="105447485"/>
<feature type="domain" description="REJ" evidence="5">
    <location>
        <begin position="1"/>
        <end position="58"/>
    </location>
</feature>
<dbReference type="GO" id="GO:0016020">
    <property type="term" value="C:membrane"/>
    <property type="evidence" value="ECO:0007669"/>
    <property type="project" value="UniProtKB-SubCell"/>
</dbReference>
<dbReference type="PROSITE" id="PS50923">
    <property type="entry name" value="SUSHI"/>
    <property type="match status" value="1"/>
</dbReference>
<reference evidence="7" key="1">
    <citation type="submission" date="2015-02" db="EMBL/GenBank/DDBJ databases">
        <title>Genome sequencing for Strongylocentrotus purpuratus.</title>
        <authorList>
            <person name="Murali S."/>
            <person name="Liu Y."/>
            <person name="Vee V."/>
            <person name="English A."/>
            <person name="Wang M."/>
            <person name="Skinner E."/>
            <person name="Han Y."/>
            <person name="Muzny D.M."/>
            <person name="Worley K.C."/>
            <person name="Gibbs R.A."/>
        </authorList>
    </citation>
    <scope>NUCLEOTIDE SEQUENCE</scope>
</reference>